<gene>
    <name evidence="1" type="ORF">Tci_058424</name>
</gene>
<proteinExistence type="predicted"/>
<organism evidence="1">
    <name type="scientific">Tanacetum cinerariifolium</name>
    <name type="common">Dalmatian daisy</name>
    <name type="synonym">Chrysanthemum cinerariifolium</name>
    <dbReference type="NCBI Taxonomy" id="118510"/>
    <lineage>
        <taxon>Eukaryota</taxon>
        <taxon>Viridiplantae</taxon>
        <taxon>Streptophyta</taxon>
        <taxon>Embryophyta</taxon>
        <taxon>Tracheophyta</taxon>
        <taxon>Spermatophyta</taxon>
        <taxon>Magnoliopsida</taxon>
        <taxon>eudicotyledons</taxon>
        <taxon>Gunneridae</taxon>
        <taxon>Pentapetalae</taxon>
        <taxon>asterids</taxon>
        <taxon>campanulids</taxon>
        <taxon>Asterales</taxon>
        <taxon>Asteraceae</taxon>
        <taxon>Asteroideae</taxon>
        <taxon>Anthemideae</taxon>
        <taxon>Anthemidinae</taxon>
        <taxon>Tanacetum</taxon>
    </lineage>
</organism>
<sequence length="83" mass="9550">MKRVNTFVDYKTDLMEKSSKKAKESGSKRAGDELKSVNLKKQKLDKNVKAEVEDDQEELEMKKHMEIVLDEIAIDIIPQSTKP</sequence>
<evidence type="ECO:0000313" key="1">
    <source>
        <dbReference type="EMBL" id="GEU86446.1"/>
    </source>
</evidence>
<accession>A0A6L2NJM9</accession>
<protein>
    <submittedName>
        <fullName evidence="1">Uncharacterized protein</fullName>
    </submittedName>
</protein>
<name>A0A6L2NJM9_TANCI</name>
<dbReference type="AlphaFoldDB" id="A0A6L2NJM9"/>
<dbReference type="EMBL" id="BKCJ010009324">
    <property type="protein sequence ID" value="GEU86446.1"/>
    <property type="molecule type" value="Genomic_DNA"/>
</dbReference>
<reference evidence="1" key="1">
    <citation type="journal article" date="2019" name="Sci. Rep.">
        <title>Draft genome of Tanacetum cinerariifolium, the natural source of mosquito coil.</title>
        <authorList>
            <person name="Yamashiro T."/>
            <person name="Shiraishi A."/>
            <person name="Satake H."/>
            <person name="Nakayama K."/>
        </authorList>
    </citation>
    <scope>NUCLEOTIDE SEQUENCE</scope>
</reference>
<comment type="caution">
    <text evidence="1">The sequence shown here is derived from an EMBL/GenBank/DDBJ whole genome shotgun (WGS) entry which is preliminary data.</text>
</comment>